<dbReference type="GO" id="GO:0005524">
    <property type="term" value="F:ATP binding"/>
    <property type="evidence" value="ECO:0007669"/>
    <property type="project" value="UniProtKB-KW"/>
</dbReference>
<proteinExistence type="inferred from homology"/>
<dbReference type="InterPro" id="IPR001412">
    <property type="entry name" value="aa-tRNA-synth_I_CS"/>
</dbReference>
<protein>
    <recommendedName>
        <fullName evidence="3">glutamate--tRNA ligase</fullName>
        <ecNumber evidence="3">6.1.1.17</ecNumber>
    </recommendedName>
    <alternativeName>
        <fullName evidence="9">Glutamyl-tRNA synthetase</fullName>
    </alternativeName>
</protein>
<evidence type="ECO:0000256" key="6">
    <source>
        <dbReference type="ARBA" id="ARBA00022840"/>
    </source>
</evidence>
<name>A0A381RX32_9ZZZZ</name>
<gene>
    <name evidence="11" type="ORF">METZ01_LOCUS49260</name>
</gene>
<dbReference type="FunFam" id="3.40.50.620:FF:000045">
    <property type="entry name" value="Glutamate--tRNA ligase, mitochondrial"/>
    <property type="match status" value="1"/>
</dbReference>
<dbReference type="NCBIfam" id="TIGR00464">
    <property type="entry name" value="gltX_bact"/>
    <property type="match status" value="1"/>
</dbReference>
<dbReference type="SUPFAM" id="SSF48163">
    <property type="entry name" value="An anticodon-binding domain of class I aminoacyl-tRNA synthetases"/>
    <property type="match status" value="1"/>
</dbReference>
<keyword evidence="6" id="KW-0067">ATP-binding</keyword>
<dbReference type="Pfam" id="PF19269">
    <property type="entry name" value="Anticodon_2"/>
    <property type="match status" value="1"/>
</dbReference>
<dbReference type="InterPro" id="IPR008925">
    <property type="entry name" value="aa_tRNA-synth_I_cd-bd_sf"/>
</dbReference>
<dbReference type="CDD" id="cd00808">
    <property type="entry name" value="GluRS_core"/>
    <property type="match status" value="1"/>
</dbReference>
<evidence type="ECO:0000256" key="7">
    <source>
        <dbReference type="ARBA" id="ARBA00022917"/>
    </source>
</evidence>
<dbReference type="GO" id="GO:0008270">
    <property type="term" value="F:zinc ion binding"/>
    <property type="evidence" value="ECO:0007669"/>
    <property type="project" value="InterPro"/>
</dbReference>
<dbReference type="PANTHER" id="PTHR43311:SF2">
    <property type="entry name" value="GLUTAMATE--TRNA LIGASE, MITOCHONDRIAL-RELATED"/>
    <property type="match status" value="1"/>
</dbReference>
<comment type="similarity">
    <text evidence="2">Belongs to the class-I aminoacyl-tRNA synthetase family. Glutamate--tRNA ligase type 1 subfamily.</text>
</comment>
<dbReference type="PRINTS" id="PR00987">
    <property type="entry name" value="TRNASYNTHGLU"/>
</dbReference>
<dbReference type="EC" id="6.1.1.17" evidence="3"/>
<evidence type="ECO:0000256" key="5">
    <source>
        <dbReference type="ARBA" id="ARBA00022741"/>
    </source>
</evidence>
<dbReference type="InterPro" id="IPR045462">
    <property type="entry name" value="aa-tRNA-synth_I_cd-bd"/>
</dbReference>
<evidence type="ECO:0000256" key="8">
    <source>
        <dbReference type="ARBA" id="ARBA00023146"/>
    </source>
</evidence>
<dbReference type="InterPro" id="IPR020751">
    <property type="entry name" value="aa-tRNA-synth_I_codon-bd_sub2"/>
</dbReference>
<dbReference type="AlphaFoldDB" id="A0A381RX32"/>
<dbReference type="GO" id="GO:0000049">
    <property type="term" value="F:tRNA binding"/>
    <property type="evidence" value="ECO:0007669"/>
    <property type="project" value="InterPro"/>
</dbReference>
<evidence type="ECO:0000259" key="10">
    <source>
        <dbReference type="PROSITE" id="PS50030"/>
    </source>
</evidence>
<reference evidence="11" key="1">
    <citation type="submission" date="2018-05" db="EMBL/GenBank/DDBJ databases">
        <authorList>
            <person name="Lanie J.A."/>
            <person name="Ng W.-L."/>
            <person name="Kazmierczak K.M."/>
            <person name="Andrzejewski T.M."/>
            <person name="Davidsen T.M."/>
            <person name="Wayne K.J."/>
            <person name="Tettelin H."/>
            <person name="Glass J.I."/>
            <person name="Rusch D."/>
            <person name="Podicherti R."/>
            <person name="Tsui H.-C.T."/>
            <person name="Winkler M.E."/>
        </authorList>
    </citation>
    <scope>NUCLEOTIDE SEQUENCE</scope>
</reference>
<evidence type="ECO:0000256" key="3">
    <source>
        <dbReference type="ARBA" id="ARBA00012835"/>
    </source>
</evidence>
<dbReference type="Gene3D" id="1.10.10.350">
    <property type="match status" value="1"/>
</dbReference>
<dbReference type="Pfam" id="PF00749">
    <property type="entry name" value="tRNA-synt_1c"/>
    <property type="match status" value="1"/>
</dbReference>
<organism evidence="11">
    <name type="scientific">marine metagenome</name>
    <dbReference type="NCBI Taxonomy" id="408172"/>
    <lineage>
        <taxon>unclassified sequences</taxon>
        <taxon>metagenomes</taxon>
        <taxon>ecological metagenomes</taxon>
    </lineage>
</organism>
<evidence type="ECO:0000313" key="11">
    <source>
        <dbReference type="EMBL" id="SUZ96406.1"/>
    </source>
</evidence>
<dbReference type="InterPro" id="IPR020058">
    <property type="entry name" value="Glu/Gln-tRNA-synth_Ib_cat-dom"/>
</dbReference>
<keyword evidence="8" id="KW-0030">Aminoacyl-tRNA synthetase</keyword>
<sequence>MSGEVRVRFAPSPTGLPHIGNIRTALFNWLFARHHGGKFIVRVEDTDQVRLVPGSIEAMLDGLRWLNIDWDEGPEVGGPYGPYFQSERLGAYRDLAERLVSEGTAYRCYCAQKPPAQDNEWQRDRRVSASADCQCRDLSQEEINKLSSGQESNVVRFAMPKEGVTRVNDLIRGKVEWRNETLNDFIIMKSDGFPTYHLAVVADDHLMEISHVMRAEEWLPSTPRHLQLFEALGFEPPQFAHLPMIMGPDRAKLSKRHGATAIGEYKDAGILPDALINFMVLLGWALDDKTDVVSTQTVIDNFTLDRVTKSSAIFDQDKLQWMNGVYIRELTPEQLAGEMIPFLERDLPKDMLPVDQEYLRQIAPLVQGRMKNLDESADSTSYFFQANEHFDTETLVQKGMDRDLTLSALEAALDDLDSADDYAPEKLEQMLTATGEKLSLSRRQFFGVLRVAATGRGVSPPLFEMVEVLGKDRTVSRVKNALERFGAAG</sequence>
<feature type="domain" description="UBA" evidence="10">
    <location>
        <begin position="385"/>
        <end position="426"/>
    </location>
</feature>
<dbReference type="HAMAP" id="MF_00022">
    <property type="entry name" value="Glu_tRNA_synth_type1"/>
    <property type="match status" value="1"/>
</dbReference>
<dbReference type="PROSITE" id="PS50030">
    <property type="entry name" value="UBA"/>
    <property type="match status" value="1"/>
</dbReference>
<dbReference type="PANTHER" id="PTHR43311">
    <property type="entry name" value="GLUTAMATE--TRNA LIGASE"/>
    <property type="match status" value="1"/>
</dbReference>
<dbReference type="InterPro" id="IPR049940">
    <property type="entry name" value="GluQ/Sye"/>
</dbReference>
<dbReference type="InterPro" id="IPR033910">
    <property type="entry name" value="GluRS_core"/>
</dbReference>
<keyword evidence="4" id="KW-0436">Ligase</keyword>
<dbReference type="InterPro" id="IPR015940">
    <property type="entry name" value="UBA"/>
</dbReference>
<evidence type="ECO:0000256" key="9">
    <source>
        <dbReference type="ARBA" id="ARBA00030865"/>
    </source>
</evidence>
<evidence type="ECO:0000256" key="2">
    <source>
        <dbReference type="ARBA" id="ARBA00007894"/>
    </source>
</evidence>
<keyword evidence="5" id="KW-0547">Nucleotide-binding</keyword>
<dbReference type="GO" id="GO:0004818">
    <property type="term" value="F:glutamate-tRNA ligase activity"/>
    <property type="evidence" value="ECO:0007669"/>
    <property type="project" value="UniProtKB-EC"/>
</dbReference>
<dbReference type="Gene3D" id="3.40.50.620">
    <property type="entry name" value="HUPs"/>
    <property type="match status" value="1"/>
</dbReference>
<dbReference type="InterPro" id="IPR004527">
    <property type="entry name" value="Glu-tRNA-ligase_bac/mito"/>
</dbReference>
<dbReference type="InterPro" id="IPR014729">
    <property type="entry name" value="Rossmann-like_a/b/a_fold"/>
</dbReference>
<dbReference type="GO" id="GO:0005829">
    <property type="term" value="C:cytosol"/>
    <property type="evidence" value="ECO:0007669"/>
    <property type="project" value="TreeGrafter"/>
</dbReference>
<accession>A0A381RX32</accession>
<dbReference type="PROSITE" id="PS00178">
    <property type="entry name" value="AA_TRNA_LIGASE_I"/>
    <property type="match status" value="1"/>
</dbReference>
<dbReference type="GO" id="GO:0005739">
    <property type="term" value="C:mitochondrion"/>
    <property type="evidence" value="ECO:0007669"/>
    <property type="project" value="UniProtKB-SubCell"/>
</dbReference>
<evidence type="ECO:0000256" key="1">
    <source>
        <dbReference type="ARBA" id="ARBA00004173"/>
    </source>
</evidence>
<dbReference type="SUPFAM" id="SSF52374">
    <property type="entry name" value="Nucleotidylyl transferase"/>
    <property type="match status" value="1"/>
</dbReference>
<dbReference type="InterPro" id="IPR000924">
    <property type="entry name" value="Glu/Gln-tRNA-synth"/>
</dbReference>
<evidence type="ECO:0000256" key="4">
    <source>
        <dbReference type="ARBA" id="ARBA00022598"/>
    </source>
</evidence>
<dbReference type="GO" id="GO:0006424">
    <property type="term" value="P:glutamyl-tRNA aminoacylation"/>
    <property type="evidence" value="ECO:0007669"/>
    <property type="project" value="InterPro"/>
</dbReference>
<dbReference type="EMBL" id="UINC01002413">
    <property type="protein sequence ID" value="SUZ96406.1"/>
    <property type="molecule type" value="Genomic_DNA"/>
</dbReference>
<comment type="subcellular location">
    <subcellularLocation>
        <location evidence="1">Mitochondrion</location>
    </subcellularLocation>
</comment>
<keyword evidence="7" id="KW-0648">Protein biosynthesis</keyword>